<dbReference type="GO" id="GO:0006508">
    <property type="term" value="P:proteolysis"/>
    <property type="evidence" value="ECO:0007669"/>
    <property type="project" value="UniProtKB-KW"/>
</dbReference>
<dbReference type="InterPro" id="IPR043504">
    <property type="entry name" value="Peptidase_S1_PA_chymotrypsin"/>
</dbReference>
<dbReference type="Gene3D" id="2.40.10.10">
    <property type="entry name" value="Trypsin-like serine proteases"/>
    <property type="match status" value="1"/>
</dbReference>
<evidence type="ECO:0000256" key="8">
    <source>
        <dbReference type="RuleBase" id="RU363034"/>
    </source>
</evidence>
<dbReference type="PANTHER" id="PTHR24276">
    <property type="entry name" value="POLYSERASE-RELATED"/>
    <property type="match status" value="1"/>
</dbReference>
<dbReference type="CDD" id="cd00190">
    <property type="entry name" value="Tryp_SPc"/>
    <property type="match status" value="1"/>
</dbReference>
<gene>
    <name evidence="11" type="ORF">TKK_007215</name>
</gene>
<comment type="caution">
    <text evidence="11">The sequence shown here is derived from an EMBL/GenBank/DDBJ whole genome shotgun (WGS) entry which is preliminary data.</text>
</comment>
<evidence type="ECO:0000256" key="1">
    <source>
        <dbReference type="ARBA" id="ARBA00007664"/>
    </source>
</evidence>
<organism evidence="11 12">
    <name type="scientific">Trichogramma kaykai</name>
    <dbReference type="NCBI Taxonomy" id="54128"/>
    <lineage>
        <taxon>Eukaryota</taxon>
        <taxon>Metazoa</taxon>
        <taxon>Ecdysozoa</taxon>
        <taxon>Arthropoda</taxon>
        <taxon>Hexapoda</taxon>
        <taxon>Insecta</taxon>
        <taxon>Pterygota</taxon>
        <taxon>Neoptera</taxon>
        <taxon>Endopterygota</taxon>
        <taxon>Hymenoptera</taxon>
        <taxon>Apocrita</taxon>
        <taxon>Proctotrupomorpha</taxon>
        <taxon>Chalcidoidea</taxon>
        <taxon>Trichogrammatidae</taxon>
        <taxon>Trichogramma</taxon>
    </lineage>
</organism>
<evidence type="ECO:0000256" key="4">
    <source>
        <dbReference type="ARBA" id="ARBA00022801"/>
    </source>
</evidence>
<evidence type="ECO:0000256" key="3">
    <source>
        <dbReference type="ARBA" id="ARBA00022729"/>
    </source>
</evidence>
<name>A0ABD2X1Y2_9HYME</name>
<keyword evidence="6" id="KW-0865">Zymogen</keyword>
<dbReference type="FunFam" id="2.40.10.10:FF:000077">
    <property type="entry name" value="Predicted protein"/>
    <property type="match status" value="1"/>
</dbReference>
<dbReference type="Pfam" id="PF00089">
    <property type="entry name" value="Trypsin"/>
    <property type="match status" value="1"/>
</dbReference>
<dbReference type="InterPro" id="IPR050430">
    <property type="entry name" value="Peptidase_S1"/>
</dbReference>
<keyword evidence="3 9" id="KW-0732">Signal</keyword>
<feature type="chain" id="PRO_5044846170" description="Peptidase S1 domain-containing protein" evidence="9">
    <location>
        <begin position="18"/>
        <end position="367"/>
    </location>
</feature>
<sequence length="367" mass="41126">MLFSLASVLLLAAVSNAADDTVPRIYGGNSVEIEDFPYQVSIQTRNRHSCGGSIIGPQWILTAGHCVSDYYLSQTTVRAGTSFVESGGSVHRIEKFARHQRFRMYGRGAPEGDIALLKLRDPIVLDDKRRPIELFGPGEQVERDATGVVSGWGQTRATWKPNQLQAVHVPMIGKESCSELYRERVGPLPSGEICALVYGRGGRDACHGDSGGPLAIGGRLAGVVSWGDGCGLPYRPGVYTEVAFYRDWIEQSRDIDTIVKLERSAEKLFDFPPFECIVHEDRQRCEQPLPHWRSTFSRIERHLNFNQLFFCSFIFFTSPTSTYTHIKHDRRDTTPPLFFYTYESTRVTIVAPIAAKSGITHFHRAHS</sequence>
<dbReference type="PROSITE" id="PS50240">
    <property type="entry name" value="TRYPSIN_DOM"/>
    <property type="match status" value="1"/>
</dbReference>
<proteinExistence type="inferred from homology"/>
<dbReference type="EMBL" id="JBJJXI010000056">
    <property type="protein sequence ID" value="KAL3399351.1"/>
    <property type="molecule type" value="Genomic_DNA"/>
</dbReference>
<dbReference type="InterPro" id="IPR018114">
    <property type="entry name" value="TRYPSIN_HIS"/>
</dbReference>
<dbReference type="InterPro" id="IPR009003">
    <property type="entry name" value="Peptidase_S1_PA"/>
</dbReference>
<keyword evidence="4 8" id="KW-0378">Hydrolase</keyword>
<reference evidence="11 12" key="1">
    <citation type="journal article" date="2024" name="bioRxiv">
        <title>A reference genome for Trichogramma kaykai: A tiny desert-dwelling parasitoid wasp with competing sex-ratio distorters.</title>
        <authorList>
            <person name="Culotta J."/>
            <person name="Lindsey A.R."/>
        </authorList>
    </citation>
    <scope>NUCLEOTIDE SEQUENCE [LARGE SCALE GENOMIC DNA]</scope>
    <source>
        <strain evidence="11 12">KSX58</strain>
    </source>
</reference>
<accession>A0ABD2X1Y2</accession>
<keyword evidence="2 8" id="KW-0645">Protease</keyword>
<evidence type="ECO:0000313" key="12">
    <source>
        <dbReference type="Proteomes" id="UP001627154"/>
    </source>
</evidence>
<keyword evidence="12" id="KW-1185">Reference proteome</keyword>
<dbReference type="SUPFAM" id="SSF50494">
    <property type="entry name" value="Trypsin-like serine proteases"/>
    <property type="match status" value="1"/>
</dbReference>
<protein>
    <recommendedName>
        <fullName evidence="10">Peptidase S1 domain-containing protein</fullName>
    </recommendedName>
</protein>
<dbReference type="PROSITE" id="PS00134">
    <property type="entry name" value="TRYPSIN_HIS"/>
    <property type="match status" value="1"/>
</dbReference>
<evidence type="ECO:0000313" key="11">
    <source>
        <dbReference type="EMBL" id="KAL3399351.1"/>
    </source>
</evidence>
<keyword evidence="5 8" id="KW-0720">Serine protease</keyword>
<dbReference type="InterPro" id="IPR001254">
    <property type="entry name" value="Trypsin_dom"/>
</dbReference>
<evidence type="ECO:0000256" key="5">
    <source>
        <dbReference type="ARBA" id="ARBA00022825"/>
    </source>
</evidence>
<evidence type="ECO:0000256" key="7">
    <source>
        <dbReference type="ARBA" id="ARBA00023157"/>
    </source>
</evidence>
<dbReference type="InterPro" id="IPR033116">
    <property type="entry name" value="TRYPSIN_SER"/>
</dbReference>
<dbReference type="PRINTS" id="PR00722">
    <property type="entry name" value="CHYMOTRYPSIN"/>
</dbReference>
<evidence type="ECO:0000256" key="9">
    <source>
        <dbReference type="SAM" id="SignalP"/>
    </source>
</evidence>
<dbReference type="GO" id="GO:0008236">
    <property type="term" value="F:serine-type peptidase activity"/>
    <property type="evidence" value="ECO:0007669"/>
    <property type="project" value="UniProtKB-KW"/>
</dbReference>
<dbReference type="AlphaFoldDB" id="A0ABD2X1Y2"/>
<feature type="signal peptide" evidence="9">
    <location>
        <begin position="1"/>
        <end position="17"/>
    </location>
</feature>
<dbReference type="Proteomes" id="UP001627154">
    <property type="component" value="Unassembled WGS sequence"/>
</dbReference>
<dbReference type="PANTHER" id="PTHR24276:SF91">
    <property type="entry name" value="AT26814P-RELATED"/>
    <property type="match status" value="1"/>
</dbReference>
<evidence type="ECO:0000259" key="10">
    <source>
        <dbReference type="PROSITE" id="PS50240"/>
    </source>
</evidence>
<dbReference type="InterPro" id="IPR001314">
    <property type="entry name" value="Peptidase_S1A"/>
</dbReference>
<evidence type="ECO:0000256" key="2">
    <source>
        <dbReference type="ARBA" id="ARBA00022670"/>
    </source>
</evidence>
<dbReference type="PROSITE" id="PS00135">
    <property type="entry name" value="TRYPSIN_SER"/>
    <property type="match status" value="1"/>
</dbReference>
<keyword evidence="7" id="KW-1015">Disulfide bond</keyword>
<evidence type="ECO:0000256" key="6">
    <source>
        <dbReference type="ARBA" id="ARBA00023145"/>
    </source>
</evidence>
<comment type="similarity">
    <text evidence="1">Belongs to the peptidase S1 family.</text>
</comment>
<feature type="domain" description="Peptidase S1" evidence="10">
    <location>
        <begin position="25"/>
        <end position="254"/>
    </location>
</feature>
<dbReference type="SMART" id="SM00020">
    <property type="entry name" value="Tryp_SPc"/>
    <property type="match status" value="1"/>
</dbReference>